<dbReference type="GO" id="GO:0006412">
    <property type="term" value="P:translation"/>
    <property type="evidence" value="ECO:0007669"/>
    <property type="project" value="UniProtKB-UniRule"/>
</dbReference>
<comment type="similarity">
    <text evidence="1 2">Belongs to the polypeptide deformylase family.</text>
</comment>
<dbReference type="EC" id="3.5.1.88" evidence="2"/>
<dbReference type="PIRSF" id="PIRSF004749">
    <property type="entry name" value="Pep_def"/>
    <property type="match status" value="1"/>
</dbReference>
<dbReference type="GO" id="GO:0046872">
    <property type="term" value="F:metal ion binding"/>
    <property type="evidence" value="ECO:0007669"/>
    <property type="project" value="UniProtKB-KW"/>
</dbReference>
<comment type="catalytic activity">
    <reaction evidence="2">
        <text>N-terminal N-formyl-L-methionyl-[peptide] + H2O = N-terminal L-methionyl-[peptide] + formate</text>
        <dbReference type="Rhea" id="RHEA:24420"/>
        <dbReference type="Rhea" id="RHEA-COMP:10639"/>
        <dbReference type="Rhea" id="RHEA-COMP:10640"/>
        <dbReference type="ChEBI" id="CHEBI:15377"/>
        <dbReference type="ChEBI" id="CHEBI:15740"/>
        <dbReference type="ChEBI" id="CHEBI:49298"/>
        <dbReference type="ChEBI" id="CHEBI:64731"/>
        <dbReference type="EC" id="3.5.1.88"/>
    </reaction>
</comment>
<comment type="cofactor">
    <cofactor evidence="2">
        <name>Fe(2+)</name>
        <dbReference type="ChEBI" id="CHEBI:29033"/>
    </cofactor>
    <text evidence="2">Binds 1 Fe(2+) ion.</text>
</comment>
<dbReference type="InterPro" id="IPR036821">
    <property type="entry name" value="Peptide_deformylase_sf"/>
</dbReference>
<evidence type="ECO:0000313" key="4">
    <source>
        <dbReference type="Proteomes" id="UP000824225"/>
    </source>
</evidence>
<keyword evidence="2 3" id="KW-0378">Hydrolase</keyword>
<organism evidence="3 4">
    <name type="scientific">Candidatus Mailhella merdigallinarum</name>
    <dbReference type="NCBI Taxonomy" id="2838658"/>
    <lineage>
        <taxon>Bacteria</taxon>
        <taxon>Pseudomonadati</taxon>
        <taxon>Thermodesulfobacteriota</taxon>
        <taxon>Desulfovibrionia</taxon>
        <taxon>Desulfovibrionales</taxon>
        <taxon>Desulfovibrionaceae</taxon>
        <taxon>Mailhella</taxon>
    </lineage>
</organism>
<proteinExistence type="inferred from homology"/>
<dbReference type="PANTHER" id="PTHR10458:SF22">
    <property type="entry name" value="PEPTIDE DEFORMYLASE"/>
    <property type="match status" value="1"/>
</dbReference>
<name>A0A9D2HDZ9_9BACT</name>
<dbReference type="Pfam" id="PF01327">
    <property type="entry name" value="Pep_deformylase"/>
    <property type="match status" value="1"/>
</dbReference>
<feature type="binding site" evidence="2">
    <location>
        <position position="97"/>
    </location>
    <ligand>
        <name>Fe cation</name>
        <dbReference type="ChEBI" id="CHEBI:24875"/>
    </ligand>
</feature>
<dbReference type="Proteomes" id="UP000824225">
    <property type="component" value="Unassembled WGS sequence"/>
</dbReference>
<comment type="function">
    <text evidence="2">Removes the formyl group from the N-terminal Met of newly synthesized proteins. Requires at least a dipeptide for an efficient rate of reaction. N-terminal L-methionine is a prerequisite for activity but the enzyme has broad specificity at other positions.</text>
</comment>
<dbReference type="PRINTS" id="PR01576">
    <property type="entry name" value="PDEFORMYLASE"/>
</dbReference>
<dbReference type="Gene3D" id="3.90.45.10">
    <property type="entry name" value="Peptide deformylase"/>
    <property type="match status" value="1"/>
</dbReference>
<keyword evidence="2" id="KW-0408">Iron</keyword>
<comment type="caution">
    <text evidence="3">The sequence shown here is derived from an EMBL/GenBank/DDBJ whole genome shotgun (WGS) entry which is preliminary data.</text>
</comment>
<dbReference type="GO" id="GO:0042586">
    <property type="term" value="F:peptide deformylase activity"/>
    <property type="evidence" value="ECO:0007669"/>
    <property type="project" value="UniProtKB-UniRule"/>
</dbReference>
<reference evidence="3" key="2">
    <citation type="submission" date="2021-04" db="EMBL/GenBank/DDBJ databases">
        <authorList>
            <person name="Gilroy R."/>
        </authorList>
    </citation>
    <scope>NUCLEOTIDE SEQUENCE</scope>
    <source>
        <strain evidence="3">CHK186-16707</strain>
    </source>
</reference>
<keyword evidence="2" id="KW-0479">Metal-binding</keyword>
<feature type="active site" evidence="2">
    <location>
        <position position="140"/>
    </location>
</feature>
<feature type="binding site" evidence="2">
    <location>
        <position position="139"/>
    </location>
    <ligand>
        <name>Fe cation</name>
        <dbReference type="ChEBI" id="CHEBI:24875"/>
    </ligand>
</feature>
<evidence type="ECO:0000256" key="1">
    <source>
        <dbReference type="ARBA" id="ARBA00010759"/>
    </source>
</evidence>
<keyword evidence="2" id="KW-0648">Protein biosynthesis</keyword>
<accession>A0A9D2HDZ9</accession>
<dbReference type="EMBL" id="DXAN01000032">
    <property type="protein sequence ID" value="HJA09472.1"/>
    <property type="molecule type" value="Genomic_DNA"/>
</dbReference>
<sequence length="171" mass="19066">MLRPVLQYPDPRLAQKAEAVEEITDEIRELAQDLMDTLTTIGGVGIAAPQIGVFKRVIVLDVSQGLNNPDAPQEFVPLINPVVTVLDPAPHEENEGCLSVPDFRAKVKRPRRVALDALDLDGKPVHLEGEGYYCAAMQHETDHLDGVLFIDRISYLKRSLYDKKLKKSRKA</sequence>
<gene>
    <name evidence="2 3" type="primary">def</name>
    <name evidence="3" type="ORF">H9962_09860</name>
</gene>
<feature type="binding site" evidence="2">
    <location>
        <position position="143"/>
    </location>
    <ligand>
        <name>Fe cation</name>
        <dbReference type="ChEBI" id="CHEBI:24875"/>
    </ligand>
</feature>
<dbReference type="AlphaFoldDB" id="A0A9D2HDZ9"/>
<dbReference type="HAMAP" id="MF_00163">
    <property type="entry name" value="Pep_deformylase"/>
    <property type="match status" value="1"/>
</dbReference>
<reference evidence="3" key="1">
    <citation type="journal article" date="2021" name="PeerJ">
        <title>Extensive microbial diversity within the chicken gut microbiome revealed by metagenomics and culture.</title>
        <authorList>
            <person name="Gilroy R."/>
            <person name="Ravi A."/>
            <person name="Getino M."/>
            <person name="Pursley I."/>
            <person name="Horton D.L."/>
            <person name="Alikhan N.F."/>
            <person name="Baker D."/>
            <person name="Gharbi K."/>
            <person name="Hall N."/>
            <person name="Watson M."/>
            <person name="Adriaenssens E.M."/>
            <person name="Foster-Nyarko E."/>
            <person name="Jarju S."/>
            <person name="Secka A."/>
            <person name="Antonio M."/>
            <person name="Oren A."/>
            <person name="Chaudhuri R.R."/>
            <person name="La Ragione R."/>
            <person name="Hildebrand F."/>
            <person name="Pallen M.J."/>
        </authorList>
    </citation>
    <scope>NUCLEOTIDE SEQUENCE</scope>
    <source>
        <strain evidence="3">CHK186-16707</strain>
    </source>
</reference>
<dbReference type="InterPro" id="IPR023635">
    <property type="entry name" value="Peptide_deformylase"/>
</dbReference>
<protein>
    <recommendedName>
        <fullName evidence="2">Peptide deformylase</fullName>
        <shortName evidence="2">PDF</shortName>
        <ecNumber evidence="2">3.5.1.88</ecNumber>
    </recommendedName>
    <alternativeName>
        <fullName evidence="2">Polypeptide deformylase</fullName>
    </alternativeName>
</protein>
<dbReference type="PANTHER" id="PTHR10458">
    <property type="entry name" value="PEPTIDE DEFORMYLASE"/>
    <property type="match status" value="1"/>
</dbReference>
<evidence type="ECO:0000313" key="3">
    <source>
        <dbReference type="EMBL" id="HJA09472.1"/>
    </source>
</evidence>
<dbReference type="CDD" id="cd00487">
    <property type="entry name" value="Pep_deformylase"/>
    <property type="match status" value="1"/>
</dbReference>
<dbReference type="NCBIfam" id="NF001159">
    <property type="entry name" value="PRK00150.1-3"/>
    <property type="match status" value="1"/>
</dbReference>
<dbReference type="NCBIfam" id="TIGR00079">
    <property type="entry name" value="pept_deformyl"/>
    <property type="match status" value="1"/>
</dbReference>
<evidence type="ECO:0000256" key="2">
    <source>
        <dbReference type="HAMAP-Rule" id="MF_00163"/>
    </source>
</evidence>
<dbReference type="SUPFAM" id="SSF56420">
    <property type="entry name" value="Peptide deformylase"/>
    <property type="match status" value="1"/>
</dbReference>